<evidence type="ECO:0000259" key="1">
    <source>
        <dbReference type="Pfam" id="PF01612"/>
    </source>
</evidence>
<dbReference type="InterPro" id="IPR052408">
    <property type="entry name" value="Exonuclease_MUT-7-like"/>
</dbReference>
<reference evidence="2" key="1">
    <citation type="submission" date="2013-07" db="EMBL/GenBank/DDBJ databases">
        <title>The genome of Eucalyptus grandis.</title>
        <authorList>
            <person name="Schmutz J."/>
            <person name="Hayes R."/>
            <person name="Myburg A."/>
            <person name="Tuskan G."/>
            <person name="Grattapaglia D."/>
            <person name="Rokhsar D.S."/>
        </authorList>
    </citation>
    <scope>NUCLEOTIDE SEQUENCE</scope>
    <source>
        <tissue evidence="2">Leaf extractions</tissue>
    </source>
</reference>
<sequence length="111" mass="12474">MQIASSRSVFIIDLIKLSGDVPYILDNCLSRILQSSSILNLGYNFQCDMKQLASSYETLGCFKHFEMLLDIQNVFKESSGGLLGLAEEILGAGLNKTRRNSNWEQRPLNQN</sequence>
<protein>
    <recommendedName>
        <fullName evidence="1">3'-5' exonuclease domain-containing protein</fullName>
    </recommendedName>
</protein>
<dbReference type="eggNOG" id="KOG2207">
    <property type="taxonomic scope" value="Eukaryota"/>
</dbReference>
<dbReference type="PANTHER" id="PTHR47765">
    <property type="entry name" value="3'-5' EXONUCLEASE DOMAIN-CONTAINING PROTEIN"/>
    <property type="match status" value="1"/>
</dbReference>
<dbReference type="GO" id="GO:0008408">
    <property type="term" value="F:3'-5' exonuclease activity"/>
    <property type="evidence" value="ECO:0007669"/>
    <property type="project" value="InterPro"/>
</dbReference>
<dbReference type="GO" id="GO:0003676">
    <property type="term" value="F:nucleic acid binding"/>
    <property type="evidence" value="ECO:0007669"/>
    <property type="project" value="InterPro"/>
</dbReference>
<organism evidence="2">
    <name type="scientific">Eucalyptus grandis</name>
    <name type="common">Flooded gum</name>
    <dbReference type="NCBI Taxonomy" id="71139"/>
    <lineage>
        <taxon>Eukaryota</taxon>
        <taxon>Viridiplantae</taxon>
        <taxon>Streptophyta</taxon>
        <taxon>Embryophyta</taxon>
        <taxon>Tracheophyta</taxon>
        <taxon>Spermatophyta</taxon>
        <taxon>Magnoliopsida</taxon>
        <taxon>eudicotyledons</taxon>
        <taxon>Gunneridae</taxon>
        <taxon>Pentapetalae</taxon>
        <taxon>rosids</taxon>
        <taxon>malvids</taxon>
        <taxon>Myrtales</taxon>
        <taxon>Myrtaceae</taxon>
        <taxon>Myrtoideae</taxon>
        <taxon>Eucalypteae</taxon>
        <taxon>Eucalyptus</taxon>
    </lineage>
</organism>
<evidence type="ECO:0000313" key="2">
    <source>
        <dbReference type="EMBL" id="KCW84829.1"/>
    </source>
</evidence>
<dbReference type="Gramene" id="KCW84829">
    <property type="protein sequence ID" value="KCW84829"/>
    <property type="gene ID" value="EUGRSUZ_B01653"/>
</dbReference>
<dbReference type="STRING" id="71139.A0A059D2X3"/>
<gene>
    <name evidence="2" type="ORF">EUGRSUZ_B01653</name>
</gene>
<dbReference type="InterPro" id="IPR036397">
    <property type="entry name" value="RNaseH_sf"/>
</dbReference>
<accession>A0A059D2X3</accession>
<dbReference type="InterPro" id="IPR002562">
    <property type="entry name" value="3'-5'_exonuclease_dom"/>
</dbReference>
<dbReference type="EMBL" id="KK198754">
    <property type="protein sequence ID" value="KCW84829.1"/>
    <property type="molecule type" value="Genomic_DNA"/>
</dbReference>
<dbReference type="InParanoid" id="A0A059D2X3"/>
<dbReference type="GO" id="GO:0006139">
    <property type="term" value="P:nucleobase-containing compound metabolic process"/>
    <property type="evidence" value="ECO:0007669"/>
    <property type="project" value="InterPro"/>
</dbReference>
<dbReference type="Pfam" id="PF01612">
    <property type="entry name" value="DNA_pol_A_exo1"/>
    <property type="match status" value="1"/>
</dbReference>
<dbReference type="AlphaFoldDB" id="A0A059D2X3"/>
<dbReference type="PANTHER" id="PTHR47765:SF2">
    <property type="entry name" value="EXONUCLEASE MUT-7 HOMOLOG"/>
    <property type="match status" value="1"/>
</dbReference>
<proteinExistence type="predicted"/>
<dbReference type="InterPro" id="IPR012337">
    <property type="entry name" value="RNaseH-like_sf"/>
</dbReference>
<feature type="domain" description="3'-5' exonuclease" evidence="1">
    <location>
        <begin position="1"/>
        <end position="109"/>
    </location>
</feature>
<dbReference type="Gene3D" id="3.30.420.10">
    <property type="entry name" value="Ribonuclease H-like superfamily/Ribonuclease H"/>
    <property type="match status" value="1"/>
</dbReference>
<name>A0A059D2X3_EUCGR</name>
<dbReference type="SUPFAM" id="SSF53098">
    <property type="entry name" value="Ribonuclease H-like"/>
    <property type="match status" value="1"/>
</dbReference>